<feature type="coiled-coil region" evidence="1">
    <location>
        <begin position="60"/>
        <end position="94"/>
    </location>
</feature>
<dbReference type="Proteomes" id="UP000187735">
    <property type="component" value="Chromosome"/>
</dbReference>
<sequence length="227" mass="24790">MAATRTKTSFIPQAEGNFDAFARQFVNQVASDPAEYEMSAERVKALQTQLAEWDKKYAAAVKARDAAKAATESKDEARQQLEETVRSVAKLIQANDEISNAARDAAGLPVHKTTRTPVPVPHTFPTGTVIGTDRLELTLMYSDVATPTRKAKPYGVRGCEVYVAVADTPPTDPEDYRFVAFSTRTPELIRFKSDDGGNTANILLRWVNTKGETGPWSQVISATVPAV</sequence>
<evidence type="ECO:0000313" key="3">
    <source>
        <dbReference type="Proteomes" id="UP000187735"/>
    </source>
</evidence>
<keyword evidence="3" id="KW-1185">Reference proteome</keyword>
<name>A0A1P8WCX8_9PLAN</name>
<evidence type="ECO:0000313" key="2">
    <source>
        <dbReference type="EMBL" id="APZ91925.1"/>
    </source>
</evidence>
<dbReference type="AlphaFoldDB" id="A0A1P8WCX8"/>
<organism evidence="2 3">
    <name type="scientific">Fuerstiella marisgermanici</name>
    <dbReference type="NCBI Taxonomy" id="1891926"/>
    <lineage>
        <taxon>Bacteria</taxon>
        <taxon>Pseudomonadati</taxon>
        <taxon>Planctomycetota</taxon>
        <taxon>Planctomycetia</taxon>
        <taxon>Planctomycetales</taxon>
        <taxon>Planctomycetaceae</taxon>
        <taxon>Fuerstiella</taxon>
    </lineage>
</organism>
<dbReference type="KEGG" id="fmr:Fuma_01523"/>
<accession>A0A1P8WCX8</accession>
<keyword evidence="1" id="KW-0175">Coiled coil</keyword>
<reference evidence="2 3" key="1">
    <citation type="journal article" date="2016" name="Front. Microbiol.">
        <title>Fuerstia marisgermanicae gen. nov., sp. nov., an Unusual Member of the Phylum Planctomycetes from the German Wadden Sea.</title>
        <authorList>
            <person name="Kohn T."/>
            <person name="Heuer A."/>
            <person name="Jogler M."/>
            <person name="Vollmers J."/>
            <person name="Boedeker C."/>
            <person name="Bunk B."/>
            <person name="Rast P."/>
            <person name="Borchert D."/>
            <person name="Glockner I."/>
            <person name="Freese H.M."/>
            <person name="Klenk H.P."/>
            <person name="Overmann J."/>
            <person name="Kaster A.K."/>
            <person name="Rohde M."/>
            <person name="Wiegand S."/>
            <person name="Jogler C."/>
        </authorList>
    </citation>
    <scope>NUCLEOTIDE SEQUENCE [LARGE SCALE GENOMIC DNA]</scope>
    <source>
        <strain evidence="2 3">NH11</strain>
    </source>
</reference>
<dbReference type="RefSeq" id="WP_077023611.1">
    <property type="nucleotide sequence ID" value="NZ_CP017641.1"/>
</dbReference>
<dbReference type="EMBL" id="CP017641">
    <property type="protein sequence ID" value="APZ91925.1"/>
    <property type="molecule type" value="Genomic_DNA"/>
</dbReference>
<protein>
    <submittedName>
        <fullName evidence="2">Uncharacterized protein</fullName>
    </submittedName>
</protein>
<dbReference type="OrthoDB" id="456003at2"/>
<gene>
    <name evidence="2" type="ORF">Fuma_01523</name>
</gene>
<proteinExistence type="predicted"/>
<evidence type="ECO:0000256" key="1">
    <source>
        <dbReference type="SAM" id="Coils"/>
    </source>
</evidence>